<reference evidence="1 2" key="1">
    <citation type="submission" date="2021-03" db="EMBL/GenBank/DDBJ databases">
        <title>Genomic Encyclopedia of Type Strains, Phase IV (KMG-IV): sequencing the most valuable type-strain genomes for metagenomic binning, comparative biology and taxonomic classification.</title>
        <authorList>
            <person name="Goeker M."/>
        </authorList>
    </citation>
    <scope>NUCLEOTIDE SEQUENCE [LARGE SCALE GENOMIC DNA]</scope>
    <source>
        <strain evidence="1 2">DSM 24004</strain>
    </source>
</reference>
<comment type="caution">
    <text evidence="1">The sequence shown here is derived from an EMBL/GenBank/DDBJ whole genome shotgun (WGS) entry which is preliminary data.</text>
</comment>
<keyword evidence="2" id="KW-1185">Reference proteome</keyword>
<organism evidence="1 2">
    <name type="scientific">Sedimentibacter acidaminivorans</name>
    <dbReference type="NCBI Taxonomy" id="913099"/>
    <lineage>
        <taxon>Bacteria</taxon>
        <taxon>Bacillati</taxon>
        <taxon>Bacillota</taxon>
        <taxon>Tissierellia</taxon>
        <taxon>Sedimentibacter</taxon>
    </lineage>
</organism>
<dbReference type="Proteomes" id="UP001519342">
    <property type="component" value="Unassembled WGS sequence"/>
</dbReference>
<accession>A0ABS4GDE4</accession>
<name>A0ABS4GDE4_9FIRM</name>
<protein>
    <submittedName>
        <fullName evidence="1">Uncharacterized protein</fullName>
    </submittedName>
</protein>
<proteinExistence type="predicted"/>
<sequence>MKQGLASLSDMYLLYRCETSQLAACTYDIIVIELLTGDSIHDR</sequence>
<dbReference type="EMBL" id="JAGGKS010000004">
    <property type="protein sequence ID" value="MBP1925721.1"/>
    <property type="molecule type" value="Genomic_DNA"/>
</dbReference>
<gene>
    <name evidence="1" type="ORF">J2Z76_001582</name>
</gene>
<dbReference type="RefSeq" id="WP_280922379.1">
    <property type="nucleotide sequence ID" value="NZ_JAGGKS010000004.1"/>
</dbReference>
<evidence type="ECO:0000313" key="2">
    <source>
        <dbReference type="Proteomes" id="UP001519342"/>
    </source>
</evidence>
<evidence type="ECO:0000313" key="1">
    <source>
        <dbReference type="EMBL" id="MBP1925721.1"/>
    </source>
</evidence>